<dbReference type="OrthoDB" id="9814548at2"/>
<dbReference type="STRING" id="1127699.HMPREF9151_00257"/>
<dbReference type="SUPFAM" id="SSF54534">
    <property type="entry name" value="FKBP-like"/>
    <property type="match status" value="1"/>
</dbReference>
<dbReference type="HOGENOM" id="CLU_013615_0_0_10"/>
<dbReference type="PANTHER" id="PTHR43811">
    <property type="entry name" value="FKBP-TYPE PEPTIDYL-PROLYL CIS-TRANS ISOMERASE FKPA"/>
    <property type="match status" value="1"/>
</dbReference>
<evidence type="ECO:0000256" key="7">
    <source>
        <dbReference type="SAM" id="MobiDB-lite"/>
    </source>
</evidence>
<feature type="signal peptide" evidence="8">
    <location>
        <begin position="1"/>
        <end position="22"/>
    </location>
</feature>
<protein>
    <recommendedName>
        <fullName evidence="3 6">peptidylprolyl isomerase</fullName>
        <ecNumber evidence="3 6">5.2.1.8</ecNumber>
    </recommendedName>
</protein>
<keyword evidence="11" id="KW-1185">Reference proteome</keyword>
<evidence type="ECO:0000256" key="8">
    <source>
        <dbReference type="SAM" id="SignalP"/>
    </source>
</evidence>
<feature type="domain" description="PPIase FKBP-type" evidence="9">
    <location>
        <begin position="207"/>
        <end position="293"/>
    </location>
</feature>
<dbReference type="GO" id="GO:0006457">
    <property type="term" value="P:protein folding"/>
    <property type="evidence" value="ECO:0007669"/>
    <property type="project" value="InterPro"/>
</dbReference>
<dbReference type="EMBL" id="AMEP01000029">
    <property type="protein sequence ID" value="EKY03615.1"/>
    <property type="molecule type" value="Genomic_DNA"/>
</dbReference>
<keyword evidence="5 6" id="KW-0413">Isomerase</keyword>
<comment type="catalytic activity">
    <reaction evidence="1 6">
        <text>[protein]-peptidylproline (omega=180) = [protein]-peptidylproline (omega=0)</text>
        <dbReference type="Rhea" id="RHEA:16237"/>
        <dbReference type="Rhea" id="RHEA-COMP:10747"/>
        <dbReference type="Rhea" id="RHEA-COMP:10748"/>
        <dbReference type="ChEBI" id="CHEBI:83833"/>
        <dbReference type="ChEBI" id="CHEBI:83834"/>
        <dbReference type="EC" id="5.2.1.8"/>
    </reaction>
</comment>
<dbReference type="GO" id="GO:0003755">
    <property type="term" value="F:peptidyl-prolyl cis-trans isomerase activity"/>
    <property type="evidence" value="ECO:0007669"/>
    <property type="project" value="UniProtKB-KW"/>
</dbReference>
<feature type="region of interest" description="Disordered" evidence="7">
    <location>
        <begin position="302"/>
        <end position="330"/>
    </location>
</feature>
<keyword evidence="4 6" id="KW-0697">Rotamase</keyword>
<gene>
    <name evidence="10" type="ORF">HMPREF9151_00257</name>
</gene>
<comment type="similarity">
    <text evidence="2">Belongs to the FKBP-type PPIase family.</text>
</comment>
<accession>L1NK18</accession>
<dbReference type="EC" id="5.2.1.8" evidence="3 6"/>
<evidence type="ECO:0000313" key="11">
    <source>
        <dbReference type="Proteomes" id="UP000010433"/>
    </source>
</evidence>
<dbReference type="InterPro" id="IPR001179">
    <property type="entry name" value="PPIase_FKBP_dom"/>
</dbReference>
<dbReference type="InterPro" id="IPR036944">
    <property type="entry name" value="PPIase_FKBP_N_sf"/>
</dbReference>
<evidence type="ECO:0000313" key="10">
    <source>
        <dbReference type="EMBL" id="EKY03615.1"/>
    </source>
</evidence>
<proteinExistence type="inferred from homology"/>
<dbReference type="PATRIC" id="fig|1127699.3.peg.227"/>
<dbReference type="Pfam" id="PF01346">
    <property type="entry name" value="FKBP_N"/>
    <property type="match status" value="1"/>
</dbReference>
<evidence type="ECO:0000259" key="9">
    <source>
        <dbReference type="PROSITE" id="PS50059"/>
    </source>
</evidence>
<dbReference type="PROSITE" id="PS50059">
    <property type="entry name" value="FKBP_PPIASE"/>
    <property type="match status" value="1"/>
</dbReference>
<keyword evidence="8" id="KW-0732">Signal</keyword>
<dbReference type="Gene3D" id="3.10.50.40">
    <property type="match status" value="1"/>
</dbReference>
<evidence type="ECO:0000256" key="3">
    <source>
        <dbReference type="ARBA" id="ARBA00013194"/>
    </source>
</evidence>
<name>L1NK18_9BACT</name>
<evidence type="ECO:0000256" key="1">
    <source>
        <dbReference type="ARBA" id="ARBA00000971"/>
    </source>
</evidence>
<dbReference type="RefSeq" id="WP_009163432.1">
    <property type="nucleotide sequence ID" value="NZ_KB291029.1"/>
</dbReference>
<evidence type="ECO:0000256" key="6">
    <source>
        <dbReference type="PROSITE-ProRule" id="PRU00277"/>
    </source>
</evidence>
<dbReference type="Proteomes" id="UP000010433">
    <property type="component" value="Unassembled WGS sequence"/>
</dbReference>
<evidence type="ECO:0000256" key="5">
    <source>
        <dbReference type="ARBA" id="ARBA00023235"/>
    </source>
</evidence>
<dbReference type="InterPro" id="IPR046357">
    <property type="entry name" value="PPIase_dom_sf"/>
</dbReference>
<feature type="compositionally biased region" description="Basic residues" evidence="7">
    <location>
        <begin position="313"/>
        <end position="330"/>
    </location>
</feature>
<dbReference type="PANTHER" id="PTHR43811:SF19">
    <property type="entry name" value="39 KDA FK506-BINDING NUCLEAR PROTEIN"/>
    <property type="match status" value="1"/>
</dbReference>
<dbReference type="InterPro" id="IPR000774">
    <property type="entry name" value="PPIase_FKBP_N"/>
</dbReference>
<reference evidence="10 11" key="1">
    <citation type="submission" date="2012-05" db="EMBL/GenBank/DDBJ databases">
        <authorList>
            <person name="Weinstock G."/>
            <person name="Sodergren E."/>
            <person name="Lobos E.A."/>
            <person name="Fulton L."/>
            <person name="Fulton R."/>
            <person name="Courtney L."/>
            <person name="Fronick C."/>
            <person name="O'Laughlin M."/>
            <person name="Godfrey J."/>
            <person name="Wilson R.M."/>
            <person name="Miner T."/>
            <person name="Farmer C."/>
            <person name="Delehaunty K."/>
            <person name="Cordes M."/>
            <person name="Minx P."/>
            <person name="Tomlinson C."/>
            <person name="Chen J."/>
            <person name="Wollam A."/>
            <person name="Pepin K.H."/>
            <person name="Bhonagiri V."/>
            <person name="Zhang X."/>
            <person name="Suruliraj S."/>
            <person name="Warren W."/>
            <person name="Mitreva M."/>
            <person name="Mardis E.R."/>
            <person name="Wilson R.K."/>
        </authorList>
    </citation>
    <scope>NUCLEOTIDE SEQUENCE [LARGE SCALE GENOMIC DNA]</scope>
    <source>
        <strain evidence="10 11">F0055</strain>
    </source>
</reference>
<dbReference type="Gene3D" id="1.10.287.460">
    <property type="entry name" value="Peptidyl-prolyl cis-trans isomerase, FKBP-type, N-terminal domain"/>
    <property type="match status" value="1"/>
</dbReference>
<dbReference type="Pfam" id="PF00254">
    <property type="entry name" value="FKBP_C"/>
    <property type="match status" value="1"/>
</dbReference>
<organism evidence="10 11">
    <name type="scientific">Hoylesella saccharolytica F0055</name>
    <dbReference type="NCBI Taxonomy" id="1127699"/>
    <lineage>
        <taxon>Bacteria</taxon>
        <taxon>Pseudomonadati</taxon>
        <taxon>Bacteroidota</taxon>
        <taxon>Bacteroidia</taxon>
        <taxon>Bacteroidales</taxon>
        <taxon>Prevotellaceae</taxon>
        <taxon>Hoylesella</taxon>
    </lineage>
</organism>
<feature type="chain" id="PRO_5003955289" description="peptidylprolyl isomerase" evidence="8">
    <location>
        <begin position="23"/>
        <end position="330"/>
    </location>
</feature>
<evidence type="ECO:0000256" key="4">
    <source>
        <dbReference type="ARBA" id="ARBA00023110"/>
    </source>
</evidence>
<dbReference type="AlphaFoldDB" id="L1NK18"/>
<evidence type="ECO:0000256" key="2">
    <source>
        <dbReference type="ARBA" id="ARBA00006577"/>
    </source>
</evidence>
<sequence length="330" mass="36069">MKRLIIAALVLVASASFNTASAAKKKEKVQPVQSVTVLKTSSDSISYAAGKAATQGLIPFIQQQYNVDTTYMADFARGFEEGTSRTNDPKFVAYMAGMQIASMAAQRILPSVRTTFAGGKDSISAEFFYKGFVAALLKDNSVYTDSAAFQLFDKSGEHIKAEKDSAYKAENEAWLAENAKKEGVVTLPSGLQYKIIKQGKGRIPTVQNEVVVKYAGRLIDGTEFDSSYKRNPQTSWFRADAVIKGWTEALTMMPTGSEWELYIPQDLAYGSRQAGQIKPFSTLIFKVELVEVKDVVREASGSLADEKKASGVRTKKSAPAKKASKTTKKK</sequence>
<comment type="caution">
    <text evidence="10">The sequence shown here is derived from an EMBL/GenBank/DDBJ whole genome shotgun (WGS) entry which is preliminary data.</text>
</comment>